<evidence type="ECO:0000313" key="2">
    <source>
        <dbReference type="Proteomes" id="UP000305751"/>
    </source>
</evidence>
<accession>A0A4S2B0K7</accession>
<gene>
    <name evidence="1" type="ORF">E5356_04060</name>
</gene>
<dbReference type="Proteomes" id="UP000305751">
    <property type="component" value="Unassembled WGS sequence"/>
</dbReference>
<dbReference type="RefSeq" id="WP_136013675.1">
    <property type="nucleotide sequence ID" value="NZ_SRZA01000006.1"/>
</dbReference>
<proteinExistence type="predicted"/>
<evidence type="ECO:0000313" key="1">
    <source>
        <dbReference type="EMBL" id="TGY07479.1"/>
    </source>
</evidence>
<dbReference type="AlphaFoldDB" id="A0A4S2B0K7"/>
<sequence>MVIIDYIRACVFDWRKKKAIKQAKKSAELYRKKFLVLVHNGRPVCVSMQGIKQLIRQHRFAPGFTAEKARQIAIYEAVPSNTSAHVSDH</sequence>
<reference evidence="1 2" key="1">
    <citation type="submission" date="2019-04" db="EMBL/GenBank/DDBJ databases">
        <title>Microbes associate with the intestines of laboratory mice.</title>
        <authorList>
            <person name="Navarre W."/>
            <person name="Wong E."/>
            <person name="Huang K."/>
            <person name="Tropini C."/>
            <person name="Ng K."/>
            <person name="Yu B."/>
        </authorList>
    </citation>
    <scope>NUCLEOTIDE SEQUENCE [LARGE SCALE GENOMIC DNA]</scope>
    <source>
        <strain evidence="1 2">NM70_E10</strain>
    </source>
</reference>
<name>A0A4S2B0K7_9BACE</name>
<comment type="caution">
    <text evidence="1">The sequence shown here is derived from an EMBL/GenBank/DDBJ whole genome shotgun (WGS) entry which is preliminary data.</text>
</comment>
<dbReference type="EMBL" id="SRZA01000006">
    <property type="protein sequence ID" value="TGY07479.1"/>
    <property type="molecule type" value="Genomic_DNA"/>
</dbReference>
<keyword evidence="2" id="KW-1185">Reference proteome</keyword>
<organism evidence="1 2">
    <name type="scientific">Bacteroides acidifaciens</name>
    <dbReference type="NCBI Taxonomy" id="85831"/>
    <lineage>
        <taxon>Bacteria</taxon>
        <taxon>Pseudomonadati</taxon>
        <taxon>Bacteroidota</taxon>
        <taxon>Bacteroidia</taxon>
        <taxon>Bacteroidales</taxon>
        <taxon>Bacteroidaceae</taxon>
        <taxon>Bacteroides</taxon>
    </lineage>
</organism>
<protein>
    <submittedName>
        <fullName evidence="1">Uncharacterized protein</fullName>
    </submittedName>
</protein>